<gene>
    <name evidence="2" type="ORF">G7087_12340</name>
</gene>
<dbReference type="InterPro" id="IPR036866">
    <property type="entry name" value="RibonucZ/Hydroxyglut_hydro"/>
</dbReference>
<evidence type="ECO:0000313" key="3">
    <source>
        <dbReference type="Proteomes" id="UP000802098"/>
    </source>
</evidence>
<sequence>MTVPALPSFVEPCGHDIYAVDTGFHRPRFDAAYLVLHGGRAAIVDAGTNHAVPRILEALAALGLARDAVDWVIPTHVHLDHAGGVGLLVQELPAARVMAHPRAARHLVDPSQLWAGATAVYGEAEMRRNYGTLVPVPAERVDTSRDGLQLSLAGRTLEFADTPGHARHHHCLWDEASAGWFTGDTFGLSYREFDTARGAWLLPTSTPVQFDPEAMRVSVERLLARSPRSMFLTHYGRVGDVPRLGALLLALLDEMVALGRRVAALGDARHAALCEGLNTIYRRSLAEHGCTLAPEPLRQLLELDVELNAQGMAVWLDRESAGQP</sequence>
<dbReference type="Pfam" id="PF00753">
    <property type="entry name" value="Lactamase_B"/>
    <property type="match status" value="1"/>
</dbReference>
<dbReference type="InterPro" id="IPR037482">
    <property type="entry name" value="ST1585_MBL-fold"/>
</dbReference>
<dbReference type="RefSeq" id="WP_009858182.1">
    <property type="nucleotide sequence ID" value="NZ_JAAOCD010000005.1"/>
</dbReference>
<protein>
    <submittedName>
        <fullName evidence="2">MBL fold metallo-hydrolase</fullName>
    </submittedName>
</protein>
<dbReference type="PANTHER" id="PTHR42951:SF22">
    <property type="entry name" value="METALLO BETA-LACTAMASE SUPERFAMILY LIPOPROTEIN"/>
    <property type="match status" value="1"/>
</dbReference>
<evidence type="ECO:0000313" key="2">
    <source>
        <dbReference type="EMBL" id="NHK99167.1"/>
    </source>
</evidence>
<name>A0ABX0HVW6_9BURK</name>
<proteinExistence type="predicted"/>
<dbReference type="Gene3D" id="3.60.15.10">
    <property type="entry name" value="Ribonuclease Z/Hydroxyacylglutathione hydrolase-like"/>
    <property type="match status" value="1"/>
</dbReference>
<evidence type="ECO:0000259" key="1">
    <source>
        <dbReference type="SMART" id="SM00849"/>
    </source>
</evidence>
<dbReference type="InterPro" id="IPR001279">
    <property type="entry name" value="Metallo-B-lactamas"/>
</dbReference>
<dbReference type="CDD" id="cd07726">
    <property type="entry name" value="ST1585-like_MBL-fold"/>
    <property type="match status" value="1"/>
</dbReference>
<dbReference type="Proteomes" id="UP000802098">
    <property type="component" value="Unassembled WGS sequence"/>
</dbReference>
<accession>A0ABX0HVW6</accession>
<dbReference type="PANTHER" id="PTHR42951">
    <property type="entry name" value="METALLO-BETA-LACTAMASE DOMAIN-CONTAINING"/>
    <property type="match status" value="1"/>
</dbReference>
<reference evidence="2 3" key="1">
    <citation type="submission" date="2020-03" db="EMBL/GenBank/DDBJ databases">
        <title>Rubrivivax benzoatilyticus JA2 (sequenced after 10 years sub-culturing).</title>
        <authorList>
            <person name="Gupta D."/>
            <person name="Chintalapati S."/>
            <person name="Chintalapati V.R."/>
        </authorList>
    </citation>
    <scope>NUCLEOTIDE SEQUENCE [LARGE SCALE GENOMIC DNA]</scope>
    <source>
        <strain evidence="2 3">JA2-Mal</strain>
    </source>
</reference>
<keyword evidence="3" id="KW-1185">Reference proteome</keyword>
<comment type="caution">
    <text evidence="2">The sequence shown here is derived from an EMBL/GenBank/DDBJ whole genome shotgun (WGS) entry which is preliminary data.</text>
</comment>
<feature type="domain" description="Metallo-beta-lactamase" evidence="1">
    <location>
        <begin position="29"/>
        <end position="234"/>
    </location>
</feature>
<dbReference type="SUPFAM" id="SSF56281">
    <property type="entry name" value="Metallo-hydrolase/oxidoreductase"/>
    <property type="match status" value="1"/>
</dbReference>
<dbReference type="InterPro" id="IPR050855">
    <property type="entry name" value="NDM-1-like"/>
</dbReference>
<organism evidence="2 3">
    <name type="scientific">Rubrivivax benzoatilyticus</name>
    <dbReference type="NCBI Taxonomy" id="316997"/>
    <lineage>
        <taxon>Bacteria</taxon>
        <taxon>Pseudomonadati</taxon>
        <taxon>Pseudomonadota</taxon>
        <taxon>Betaproteobacteria</taxon>
        <taxon>Burkholderiales</taxon>
        <taxon>Sphaerotilaceae</taxon>
        <taxon>Rubrivivax</taxon>
    </lineage>
</organism>
<dbReference type="SMART" id="SM00849">
    <property type="entry name" value="Lactamase_B"/>
    <property type="match status" value="1"/>
</dbReference>
<dbReference type="EMBL" id="JAAOCD010000005">
    <property type="protein sequence ID" value="NHK99167.1"/>
    <property type="molecule type" value="Genomic_DNA"/>
</dbReference>